<keyword evidence="1" id="KW-0812">Transmembrane</keyword>
<organism evidence="2 3">
    <name type="scientific">Halobacillus yeomjeoni</name>
    <dbReference type="NCBI Taxonomy" id="311194"/>
    <lineage>
        <taxon>Bacteria</taxon>
        <taxon>Bacillati</taxon>
        <taxon>Bacillota</taxon>
        <taxon>Bacilli</taxon>
        <taxon>Bacillales</taxon>
        <taxon>Bacillaceae</taxon>
        <taxon>Halobacillus</taxon>
    </lineage>
</organism>
<protein>
    <submittedName>
        <fullName evidence="2">YdiK family protein</fullName>
    </submittedName>
</protein>
<keyword evidence="3" id="KW-1185">Reference proteome</keyword>
<evidence type="ECO:0000313" key="3">
    <source>
        <dbReference type="Proteomes" id="UP000614490"/>
    </source>
</evidence>
<reference evidence="2 3" key="1">
    <citation type="journal article" date="2005" name="Int. J. Syst. Evol. Microbiol.">
        <title>Halobacillus yeomjeoni sp. nov., isolated from a marine solar saltern in Korea.</title>
        <authorList>
            <person name="Yoon J.H."/>
            <person name="Kang S.J."/>
            <person name="Lee C.H."/>
            <person name="Oh H.W."/>
            <person name="Oh T.K."/>
        </authorList>
    </citation>
    <scope>NUCLEOTIDE SEQUENCE [LARGE SCALE GENOMIC DNA]</scope>
    <source>
        <strain evidence="2 3">KCTC 3957</strain>
    </source>
</reference>
<keyword evidence="1" id="KW-0472">Membrane</keyword>
<dbReference type="InterPro" id="IPR025426">
    <property type="entry name" value="DUF4305"/>
</dbReference>
<feature type="transmembrane region" description="Helical" evidence="1">
    <location>
        <begin position="32"/>
        <end position="54"/>
    </location>
</feature>
<gene>
    <name evidence="2" type="ORF">H0267_15040</name>
</gene>
<dbReference type="Proteomes" id="UP000614490">
    <property type="component" value="Unassembled WGS sequence"/>
</dbReference>
<comment type="caution">
    <text evidence="2">The sequence shown here is derived from an EMBL/GenBank/DDBJ whole genome shotgun (WGS) entry which is preliminary data.</text>
</comment>
<evidence type="ECO:0000256" key="1">
    <source>
        <dbReference type="SAM" id="Phobius"/>
    </source>
</evidence>
<sequence length="66" mass="7392">MRTSPLFMAVLYFGMGVAFTFIATQAVEETVWNATTIILAVVATFNIAVSIRLFNLHVRIKNSKKK</sequence>
<feature type="transmembrane region" description="Helical" evidence="1">
    <location>
        <begin position="7"/>
        <end position="26"/>
    </location>
</feature>
<name>A0A931MWK8_9BACI</name>
<dbReference type="Pfam" id="PF14146">
    <property type="entry name" value="DUF4305"/>
    <property type="match status" value="1"/>
</dbReference>
<dbReference type="RefSeq" id="WP_197318157.1">
    <property type="nucleotide sequence ID" value="NZ_JADZSC010000003.1"/>
</dbReference>
<dbReference type="EMBL" id="JADZSC010000003">
    <property type="protein sequence ID" value="MBH0231540.1"/>
    <property type="molecule type" value="Genomic_DNA"/>
</dbReference>
<evidence type="ECO:0000313" key="2">
    <source>
        <dbReference type="EMBL" id="MBH0231540.1"/>
    </source>
</evidence>
<proteinExistence type="predicted"/>
<keyword evidence="1" id="KW-1133">Transmembrane helix</keyword>
<dbReference type="AlphaFoldDB" id="A0A931MWK8"/>
<accession>A0A931MWK8</accession>